<dbReference type="EMBL" id="AMEP01000166">
    <property type="protein sequence ID" value="EKX95919.1"/>
    <property type="molecule type" value="Genomic_DNA"/>
</dbReference>
<proteinExistence type="predicted"/>
<comment type="caution">
    <text evidence="4">The sequence shown here is derived from an EMBL/GenBank/DDBJ whole genome shotgun (WGS) entry which is preliminary data.</text>
</comment>
<dbReference type="RefSeq" id="WP_009161471.1">
    <property type="nucleotide sequence ID" value="NZ_KB290966.1"/>
</dbReference>
<dbReference type="Gene3D" id="2.60.450.10">
    <property type="entry name" value="Lipopolysaccharide (LPS) transport protein A like domain"/>
    <property type="match status" value="3"/>
</dbReference>
<dbReference type="PANTHER" id="PTHR36504:SF1">
    <property type="entry name" value="LIPOPOLYSACCHARIDE EXPORT SYSTEM PROTEIN LPTA"/>
    <property type="match status" value="1"/>
</dbReference>
<dbReference type="GO" id="GO:0017089">
    <property type="term" value="F:glycolipid transfer activity"/>
    <property type="evidence" value="ECO:0007669"/>
    <property type="project" value="TreeGrafter"/>
</dbReference>
<dbReference type="OrthoDB" id="9805931at2"/>
<feature type="compositionally biased region" description="Low complexity" evidence="2">
    <location>
        <begin position="552"/>
        <end position="562"/>
    </location>
</feature>
<dbReference type="GO" id="GO:0015920">
    <property type="term" value="P:lipopolysaccharide transport"/>
    <property type="evidence" value="ECO:0007669"/>
    <property type="project" value="TreeGrafter"/>
</dbReference>
<dbReference type="GO" id="GO:0009279">
    <property type="term" value="C:cell outer membrane"/>
    <property type="evidence" value="ECO:0007669"/>
    <property type="project" value="TreeGrafter"/>
</dbReference>
<evidence type="ECO:0000313" key="5">
    <source>
        <dbReference type="Proteomes" id="UP000010433"/>
    </source>
</evidence>
<sequence length="569" mass="65553">MILQTKYKPYFSRHRAGITIVLCLLILCVFSSFAASRKTKKKPAQDERVRFISDELRYDMYGPVPDAQIVKGNVQFFHKGARLWCDSAYFYEAANSFKAFGHVKMIQGDTLSLTCERAYYDGQGQMMEARQNVILKHRGQTLHTDSLNYDRLYNNAYFFEGGTLTDKKQKLVSDWGQYNTQTREAVFYYNVKMLDGDRLITTDTLYYDTQKSMAHVVGPSKITSKTGVINTENAYFNSKSDQARLFARSTVTDKEKIITADSLYFDDKTGQSQGYGNVIYVDTKNKNALTCERFNYNEKTGYGYATGRAVAKDYSQEDTLYVHADSMKLYTYHINTDSMYRKIHCFLKVRAYRNDIQAVCDSMVINSKDSCLTMYRDPIVWNGSRQLLGEKILVYMADSTIREARVLGQALSVEQMPDSVHFNQIASRDMFAYFKEGVLRKSEAVSNVRSVYYSVDDQDSSLIGLNYLETDTMRMYLTPRRQLEKIWTSKFEATMYPMTQIPPSKPKLENFVWFDYIRPKSKDDIYEWRGKAEGTQLKTNTRPSAPPRRPRSMPSAPSASTQPTPPPRP</sequence>
<feature type="region of interest" description="Disordered" evidence="2">
    <location>
        <begin position="528"/>
        <end position="569"/>
    </location>
</feature>
<gene>
    <name evidence="4" type="ORF">HMPREF9151_02595</name>
</gene>
<dbReference type="Proteomes" id="UP000010433">
    <property type="component" value="Unassembled WGS sequence"/>
</dbReference>
<dbReference type="InterPro" id="IPR005653">
    <property type="entry name" value="OstA-like_N"/>
</dbReference>
<name>L1MY50_9BACT</name>
<reference evidence="4 5" key="1">
    <citation type="submission" date="2012-05" db="EMBL/GenBank/DDBJ databases">
        <authorList>
            <person name="Weinstock G."/>
            <person name="Sodergren E."/>
            <person name="Lobos E.A."/>
            <person name="Fulton L."/>
            <person name="Fulton R."/>
            <person name="Courtney L."/>
            <person name="Fronick C."/>
            <person name="O'Laughlin M."/>
            <person name="Godfrey J."/>
            <person name="Wilson R.M."/>
            <person name="Miner T."/>
            <person name="Farmer C."/>
            <person name="Delehaunty K."/>
            <person name="Cordes M."/>
            <person name="Minx P."/>
            <person name="Tomlinson C."/>
            <person name="Chen J."/>
            <person name="Wollam A."/>
            <person name="Pepin K.H."/>
            <person name="Bhonagiri V."/>
            <person name="Zhang X."/>
            <person name="Suruliraj S."/>
            <person name="Warren W."/>
            <person name="Mitreva M."/>
            <person name="Mardis E.R."/>
            <person name="Wilson R.K."/>
        </authorList>
    </citation>
    <scope>NUCLEOTIDE SEQUENCE [LARGE SCALE GENOMIC DNA]</scope>
    <source>
        <strain evidence="4 5">F0055</strain>
    </source>
</reference>
<dbReference type="PANTHER" id="PTHR36504">
    <property type="entry name" value="LIPOPOLYSACCHARIDE EXPORT SYSTEM PROTEIN LPTA"/>
    <property type="match status" value="1"/>
</dbReference>
<protein>
    <recommendedName>
        <fullName evidence="3">Organic solvent tolerance-like N-terminal domain-containing protein</fullName>
    </recommendedName>
</protein>
<dbReference type="HOGENOM" id="CLU_014976_1_1_10"/>
<evidence type="ECO:0000256" key="1">
    <source>
        <dbReference type="ARBA" id="ARBA00022729"/>
    </source>
</evidence>
<feature type="domain" description="Organic solvent tolerance-like N-terminal" evidence="3">
    <location>
        <begin position="53"/>
        <end position="203"/>
    </location>
</feature>
<dbReference type="PATRIC" id="fig|1127699.3.peg.2385"/>
<organism evidence="4 5">
    <name type="scientific">Hoylesella saccharolytica F0055</name>
    <dbReference type="NCBI Taxonomy" id="1127699"/>
    <lineage>
        <taxon>Bacteria</taxon>
        <taxon>Pseudomonadati</taxon>
        <taxon>Bacteroidota</taxon>
        <taxon>Bacteroidia</taxon>
        <taxon>Bacteroidales</taxon>
        <taxon>Prevotellaceae</taxon>
        <taxon>Hoylesella</taxon>
    </lineage>
</organism>
<evidence type="ECO:0000313" key="4">
    <source>
        <dbReference type="EMBL" id="EKX95919.1"/>
    </source>
</evidence>
<keyword evidence="5" id="KW-1185">Reference proteome</keyword>
<dbReference type="STRING" id="1127699.HMPREF9151_02595"/>
<keyword evidence="1" id="KW-0732">Signal</keyword>
<dbReference type="Pfam" id="PF13100">
    <property type="entry name" value="OstA_2"/>
    <property type="match status" value="1"/>
</dbReference>
<dbReference type="AlphaFoldDB" id="L1MY50"/>
<evidence type="ECO:0000256" key="2">
    <source>
        <dbReference type="SAM" id="MobiDB-lite"/>
    </source>
</evidence>
<evidence type="ECO:0000259" key="3">
    <source>
        <dbReference type="Pfam" id="PF13100"/>
    </source>
</evidence>
<dbReference type="InterPro" id="IPR052037">
    <property type="entry name" value="LPS_export_LptA"/>
</dbReference>
<accession>L1MY50</accession>
<dbReference type="GO" id="GO:0030288">
    <property type="term" value="C:outer membrane-bounded periplasmic space"/>
    <property type="evidence" value="ECO:0007669"/>
    <property type="project" value="TreeGrafter"/>
</dbReference>